<reference evidence="3 4" key="1">
    <citation type="submission" date="2019-08" db="EMBL/GenBank/DDBJ databases">
        <title>Bacillus genomes from the desert of Cuatro Cienegas, Coahuila.</title>
        <authorList>
            <person name="Olmedo-Alvarez G."/>
        </authorList>
    </citation>
    <scope>NUCLEOTIDE SEQUENCE [LARGE SCALE GENOMIC DNA]</scope>
    <source>
        <strain evidence="3 4">CH28_1T</strain>
    </source>
</reference>
<dbReference type="Gene3D" id="1.10.10.10">
    <property type="entry name" value="Winged helix-like DNA-binding domain superfamily/Winged helix DNA-binding domain"/>
    <property type="match status" value="1"/>
</dbReference>
<gene>
    <name evidence="3" type="ORF">FZC76_21780</name>
</gene>
<dbReference type="Proteomes" id="UP000322524">
    <property type="component" value="Unassembled WGS sequence"/>
</dbReference>
<dbReference type="NCBIfam" id="TIGR02937">
    <property type="entry name" value="sigma70-ECF"/>
    <property type="match status" value="1"/>
</dbReference>
<accession>A0A5D4SA65</accession>
<dbReference type="InterPro" id="IPR050239">
    <property type="entry name" value="Sigma-70_RNA_pol_init_factors"/>
</dbReference>
<dbReference type="AlphaFoldDB" id="A0A5D4SA65"/>
<evidence type="ECO:0000259" key="1">
    <source>
        <dbReference type="Pfam" id="PF00196"/>
    </source>
</evidence>
<dbReference type="InterPro" id="IPR013324">
    <property type="entry name" value="RNA_pol_sigma_r3/r4-like"/>
</dbReference>
<dbReference type="GO" id="GO:0003700">
    <property type="term" value="F:DNA-binding transcription factor activity"/>
    <property type="evidence" value="ECO:0007669"/>
    <property type="project" value="InterPro"/>
</dbReference>
<proteinExistence type="predicted"/>
<dbReference type="InterPro" id="IPR036388">
    <property type="entry name" value="WH-like_DNA-bd_sf"/>
</dbReference>
<feature type="domain" description="RNA polymerase sigma-70 region 2" evidence="2">
    <location>
        <begin position="22"/>
        <end position="93"/>
    </location>
</feature>
<dbReference type="PANTHER" id="PTHR30603">
    <property type="entry name" value="RNA POLYMERASE SIGMA FACTOR RPO"/>
    <property type="match status" value="1"/>
</dbReference>
<dbReference type="EMBL" id="VTEV01000015">
    <property type="protein sequence ID" value="TYS60503.1"/>
    <property type="molecule type" value="Genomic_DNA"/>
</dbReference>
<dbReference type="SUPFAM" id="SSF88659">
    <property type="entry name" value="Sigma3 and sigma4 domains of RNA polymerase sigma factors"/>
    <property type="match status" value="1"/>
</dbReference>
<evidence type="ECO:0000313" key="3">
    <source>
        <dbReference type="EMBL" id="TYS60503.1"/>
    </source>
</evidence>
<dbReference type="InterPro" id="IPR000792">
    <property type="entry name" value="Tscrpt_reg_LuxR_C"/>
</dbReference>
<protein>
    <submittedName>
        <fullName evidence="3">Sigma-70 family RNA polymerase sigma factor</fullName>
    </submittedName>
</protein>
<sequence>MTSTVQTKMIDGLMLRKEDAVLKNMKLVRKVCHKYDMMAKVNGLEFQDLENIGVIGLLRAYDAYDSTGGAKFGTYAYTKILAQLQRYFEENSRGPRFSVNVIQIGKSIKRYNLEHLSDEELMEKYNLGQERLRMVRDYLRGIGTTLSLDAENDVQKPGGSKSDIAGLHEALPVYVDMTNIFVEEFMAKLSDKERKVVIASLNGRTNKEIANTMGVTDACVRFWKKQLRIKLTNYMVS</sequence>
<organism evidence="3 4">
    <name type="scientific">Sutcliffiella horikoshii</name>
    <dbReference type="NCBI Taxonomy" id="79883"/>
    <lineage>
        <taxon>Bacteria</taxon>
        <taxon>Bacillati</taxon>
        <taxon>Bacillota</taxon>
        <taxon>Bacilli</taxon>
        <taxon>Bacillales</taxon>
        <taxon>Bacillaceae</taxon>
        <taxon>Sutcliffiella</taxon>
    </lineage>
</organism>
<dbReference type="Pfam" id="PF00196">
    <property type="entry name" value="GerE"/>
    <property type="match status" value="1"/>
</dbReference>
<feature type="domain" description="HTH luxR-type" evidence="1">
    <location>
        <begin position="188"/>
        <end position="231"/>
    </location>
</feature>
<dbReference type="Gene3D" id="1.20.120.1810">
    <property type="match status" value="1"/>
</dbReference>
<dbReference type="InterPro" id="IPR013325">
    <property type="entry name" value="RNA_pol_sigma_r2"/>
</dbReference>
<dbReference type="GO" id="GO:0006352">
    <property type="term" value="P:DNA-templated transcription initiation"/>
    <property type="evidence" value="ECO:0007669"/>
    <property type="project" value="InterPro"/>
</dbReference>
<evidence type="ECO:0000259" key="2">
    <source>
        <dbReference type="Pfam" id="PF04542"/>
    </source>
</evidence>
<dbReference type="SUPFAM" id="SSF88946">
    <property type="entry name" value="Sigma2 domain of RNA polymerase sigma factors"/>
    <property type="match status" value="1"/>
</dbReference>
<dbReference type="OrthoDB" id="2578977at2"/>
<comment type="caution">
    <text evidence="3">The sequence shown here is derived from an EMBL/GenBank/DDBJ whole genome shotgun (WGS) entry which is preliminary data.</text>
</comment>
<evidence type="ECO:0000313" key="4">
    <source>
        <dbReference type="Proteomes" id="UP000322524"/>
    </source>
</evidence>
<dbReference type="InterPro" id="IPR014284">
    <property type="entry name" value="RNA_pol_sigma-70_dom"/>
</dbReference>
<dbReference type="Pfam" id="PF04542">
    <property type="entry name" value="Sigma70_r2"/>
    <property type="match status" value="1"/>
</dbReference>
<dbReference type="InterPro" id="IPR007627">
    <property type="entry name" value="RNA_pol_sigma70_r2"/>
</dbReference>
<dbReference type="PANTHER" id="PTHR30603:SF47">
    <property type="entry name" value="RNA POLYMERASE SIGMA FACTOR SIGD, CHLOROPLASTIC"/>
    <property type="match status" value="1"/>
</dbReference>
<name>A0A5D4SA65_9BACI</name>
<dbReference type="RefSeq" id="WP_148990209.1">
    <property type="nucleotide sequence ID" value="NZ_VTEV01000015.1"/>
</dbReference>